<proteinExistence type="predicted"/>
<organism evidence="2 3">
    <name type="scientific">Turnera subulata</name>
    <dbReference type="NCBI Taxonomy" id="218843"/>
    <lineage>
        <taxon>Eukaryota</taxon>
        <taxon>Viridiplantae</taxon>
        <taxon>Streptophyta</taxon>
        <taxon>Embryophyta</taxon>
        <taxon>Tracheophyta</taxon>
        <taxon>Spermatophyta</taxon>
        <taxon>Magnoliopsida</taxon>
        <taxon>eudicotyledons</taxon>
        <taxon>Gunneridae</taxon>
        <taxon>Pentapetalae</taxon>
        <taxon>rosids</taxon>
        <taxon>fabids</taxon>
        <taxon>Malpighiales</taxon>
        <taxon>Passifloraceae</taxon>
        <taxon>Turnera</taxon>
    </lineage>
</organism>
<reference evidence="2" key="1">
    <citation type="submission" date="2022-02" db="EMBL/GenBank/DDBJ databases">
        <authorList>
            <person name="Henning P.M."/>
            <person name="McCubbin A.G."/>
            <person name="Shore J.S."/>
        </authorList>
    </citation>
    <scope>NUCLEOTIDE SEQUENCE</scope>
    <source>
        <strain evidence="2">F60SS</strain>
        <tissue evidence="2">Leaves</tissue>
    </source>
</reference>
<feature type="compositionally biased region" description="Low complexity" evidence="1">
    <location>
        <begin position="231"/>
        <end position="252"/>
    </location>
</feature>
<feature type="compositionally biased region" description="Polar residues" evidence="1">
    <location>
        <begin position="1"/>
        <end position="12"/>
    </location>
</feature>
<feature type="compositionally biased region" description="Low complexity" evidence="1">
    <location>
        <begin position="21"/>
        <end position="61"/>
    </location>
</feature>
<feature type="compositionally biased region" description="Low complexity" evidence="1">
    <location>
        <begin position="182"/>
        <end position="202"/>
    </location>
</feature>
<dbReference type="Proteomes" id="UP001141552">
    <property type="component" value="Unassembled WGS sequence"/>
</dbReference>
<protein>
    <submittedName>
        <fullName evidence="2">Uncharacterized protein</fullName>
    </submittedName>
</protein>
<dbReference type="EMBL" id="JAKUCV010006427">
    <property type="protein sequence ID" value="KAJ4827382.1"/>
    <property type="molecule type" value="Genomic_DNA"/>
</dbReference>
<comment type="caution">
    <text evidence="2">The sequence shown here is derived from an EMBL/GenBank/DDBJ whole genome shotgun (WGS) entry which is preliminary data.</text>
</comment>
<dbReference type="AlphaFoldDB" id="A0A9Q0F9R8"/>
<evidence type="ECO:0000313" key="2">
    <source>
        <dbReference type="EMBL" id="KAJ4827382.1"/>
    </source>
</evidence>
<sequence length="252" mass="27199">MARANKYTSINFNHIYDKTVSNNSSTSGNINSPSKNHPSSSYYSTVSSSPSSPGNFSNPNNLYKNHLPSTRTHGRMLVLTRPTPKPATSIPPGPPSPSPQIPPTHQPQPSAPDHPRVEPEPDQISLRPQGRTGPSSPLTSPVVGQERPREVGAAVLSPKSNKFVPPHLRPGFAGKEEKPGPVHRQQQQQQQHQGHVGSPGHVRSPGRYGDDRRPKSGGGYDRGNPDQGPVNRPRSSGNRPSSSGWRSSETEV</sequence>
<keyword evidence="3" id="KW-1185">Reference proteome</keyword>
<dbReference type="OrthoDB" id="1937549at2759"/>
<reference evidence="2" key="2">
    <citation type="journal article" date="2023" name="Plants (Basel)">
        <title>Annotation of the Turnera subulata (Passifloraceae) Draft Genome Reveals the S-Locus Evolved after the Divergence of Turneroideae from Passifloroideae in a Stepwise Manner.</title>
        <authorList>
            <person name="Henning P.M."/>
            <person name="Roalson E.H."/>
            <person name="Mir W."/>
            <person name="McCubbin A.G."/>
            <person name="Shore J.S."/>
        </authorList>
    </citation>
    <scope>NUCLEOTIDE SEQUENCE</scope>
    <source>
        <strain evidence="2">F60SS</strain>
    </source>
</reference>
<accession>A0A9Q0F9R8</accession>
<feature type="region of interest" description="Disordered" evidence="1">
    <location>
        <begin position="1"/>
        <end position="252"/>
    </location>
</feature>
<name>A0A9Q0F9R8_9ROSI</name>
<feature type="non-terminal residue" evidence="2">
    <location>
        <position position="1"/>
    </location>
</feature>
<feature type="compositionally biased region" description="Pro residues" evidence="1">
    <location>
        <begin position="83"/>
        <end position="112"/>
    </location>
</feature>
<gene>
    <name evidence="2" type="ORF">Tsubulata_007372</name>
</gene>
<evidence type="ECO:0000313" key="3">
    <source>
        <dbReference type="Proteomes" id="UP001141552"/>
    </source>
</evidence>
<evidence type="ECO:0000256" key="1">
    <source>
        <dbReference type="SAM" id="MobiDB-lite"/>
    </source>
</evidence>